<dbReference type="HOGENOM" id="CLU_060960_0_0_9"/>
<dbReference type="AlphaFoldDB" id="A0A0D1AF16"/>
<proteinExistence type="predicted"/>
<dbReference type="OrthoDB" id="9801659at2"/>
<reference evidence="1 2" key="1">
    <citation type="submission" date="2014-06" db="EMBL/GenBank/DDBJ databases">
        <title>Genome characterization of distinct group I Clostridium botulinum lineages.</title>
        <authorList>
            <person name="Giordani F."/>
            <person name="Anselmo A."/>
            <person name="Fillo S."/>
            <person name="Palozzi A.M."/>
            <person name="Fortunato A."/>
            <person name="Gentile B."/>
            <person name="Ciammaruconi A."/>
            <person name="Anniballi F."/>
            <person name="De Medici D."/>
            <person name="Lista F."/>
        </authorList>
    </citation>
    <scope>NUCLEOTIDE SEQUENCE [LARGE SCALE GENOMIC DNA]</scope>
    <source>
        <strain evidence="1 2">B2 450</strain>
        <plasmid evidence="1">p_B2_450</plasmid>
    </source>
</reference>
<protein>
    <recommendedName>
        <fullName evidence="3">Radical SAM protein</fullName>
    </recommendedName>
</protein>
<organism evidence="1 2">
    <name type="scientific">Clostridium botulinum B2 450</name>
    <dbReference type="NCBI Taxonomy" id="1379739"/>
    <lineage>
        <taxon>Bacteria</taxon>
        <taxon>Bacillati</taxon>
        <taxon>Bacillota</taxon>
        <taxon>Clostridia</taxon>
        <taxon>Eubacteriales</taxon>
        <taxon>Clostridiaceae</taxon>
        <taxon>Clostridium</taxon>
    </lineage>
</organism>
<evidence type="ECO:0000313" key="2">
    <source>
        <dbReference type="Proteomes" id="UP000032250"/>
    </source>
</evidence>
<comment type="caution">
    <text evidence="1">The sequence shown here is derived from an EMBL/GenBank/DDBJ whole genome shotgun (WGS) entry which is preliminary data.</text>
</comment>
<dbReference type="InterPro" id="IPR058240">
    <property type="entry name" value="rSAM_sf"/>
</dbReference>
<accession>A0A0D1AF16</accession>
<keyword evidence="1" id="KW-0614">Plasmid</keyword>
<dbReference type="PATRIC" id="fig|1379739.3.peg.300"/>
<evidence type="ECO:0008006" key="3">
    <source>
        <dbReference type="Google" id="ProtNLM"/>
    </source>
</evidence>
<name>A0A0D1AF16_CLOBO</name>
<dbReference type="SUPFAM" id="SSF102114">
    <property type="entry name" value="Radical SAM enzymes"/>
    <property type="match status" value="1"/>
</dbReference>
<dbReference type="Proteomes" id="UP000032250">
    <property type="component" value="Unassembled WGS sequence"/>
</dbReference>
<geneLocation type="plasmid" evidence="1">
    <name>p_B2_450</name>
</geneLocation>
<evidence type="ECO:0000313" key="1">
    <source>
        <dbReference type="EMBL" id="KIS21774.1"/>
    </source>
</evidence>
<dbReference type="RefSeq" id="WP_043032804.1">
    <property type="nucleotide sequence ID" value="NZ_JXSU01000010.1"/>
</dbReference>
<sequence length="327" mass="39378">MKILLVNVDSKFNLAIRRMYNYFKDNNEVEMIDLKLDGYPNRKKKIVDGTGYDKVYSSNIFEINQDRFEIIGCNNIIYGGIGSVDPNLKLPVEIENTEPFYYPEEDTSYGFITRGCIRNCFFCKVPKYEGKLKVYNSLESIIKHKKVKFLDNNILAYDKHMEVFKYLIENNIRCEFNQGLDFRLINEDNVKLLSELNYMGEYIFAFDNPKYQPLLEMQLKIIKKYIPKDWKIKFYIYQNKDMDIGLLIKRVEWCRKNKCLPYFMRDINCWDSKERNFYIDYAAYCNQPSFFKSMDFETFLYKRHKKIERIKESLKIYNDNLVCEYAI</sequence>
<dbReference type="EMBL" id="JXSU01000010">
    <property type="protein sequence ID" value="KIS21774.1"/>
    <property type="molecule type" value="Genomic_DNA"/>
</dbReference>
<gene>
    <name evidence="1" type="ORF">N495_20520</name>
</gene>